<proteinExistence type="predicted"/>
<accession>A0A9P5CT99</accession>
<gene>
    <name evidence="2" type="ORF">M406DRAFT_344868</name>
</gene>
<dbReference type="OrthoDB" id="5377226at2759"/>
<feature type="compositionally biased region" description="Polar residues" evidence="1">
    <location>
        <begin position="81"/>
        <end position="100"/>
    </location>
</feature>
<comment type="caution">
    <text evidence="2">The sequence shown here is derived from an EMBL/GenBank/DDBJ whole genome shotgun (WGS) entry which is preliminary data.</text>
</comment>
<organism evidence="2 3">
    <name type="scientific">Cryphonectria parasitica (strain ATCC 38755 / EP155)</name>
    <dbReference type="NCBI Taxonomy" id="660469"/>
    <lineage>
        <taxon>Eukaryota</taxon>
        <taxon>Fungi</taxon>
        <taxon>Dikarya</taxon>
        <taxon>Ascomycota</taxon>
        <taxon>Pezizomycotina</taxon>
        <taxon>Sordariomycetes</taxon>
        <taxon>Sordariomycetidae</taxon>
        <taxon>Diaporthales</taxon>
        <taxon>Cryphonectriaceae</taxon>
        <taxon>Cryphonectria-Endothia species complex</taxon>
        <taxon>Cryphonectria</taxon>
    </lineage>
</organism>
<keyword evidence="3" id="KW-1185">Reference proteome</keyword>
<feature type="region of interest" description="Disordered" evidence="1">
    <location>
        <begin position="1"/>
        <end position="111"/>
    </location>
</feature>
<feature type="compositionally biased region" description="Low complexity" evidence="1">
    <location>
        <begin position="48"/>
        <end position="59"/>
    </location>
</feature>
<dbReference type="GeneID" id="63839148"/>
<evidence type="ECO:0000256" key="1">
    <source>
        <dbReference type="SAM" id="MobiDB-lite"/>
    </source>
</evidence>
<dbReference type="AlphaFoldDB" id="A0A9P5CT99"/>
<dbReference type="Proteomes" id="UP000803844">
    <property type="component" value="Unassembled WGS sequence"/>
</dbReference>
<dbReference type="EMBL" id="MU032345">
    <property type="protein sequence ID" value="KAF3768935.1"/>
    <property type="molecule type" value="Genomic_DNA"/>
</dbReference>
<evidence type="ECO:0000313" key="3">
    <source>
        <dbReference type="Proteomes" id="UP000803844"/>
    </source>
</evidence>
<dbReference type="RefSeq" id="XP_040779896.1">
    <property type="nucleotide sequence ID" value="XM_040922019.1"/>
</dbReference>
<sequence>MPSLTQSFPRKRRRDESDIEEDLHLTISQGFHDRYPHDCQHQHHGSSPKKPTSLLSPLSKKIRMTTASTSEWQTDEDQRQALPTPSCRQHRSLSAASTKHSPPKASAPTNLSPCHICHRRPTKKTELDSFADCEGCGERTCYVCIRECLGWRAHEGRSRGGQS</sequence>
<reference evidence="2" key="1">
    <citation type="journal article" date="2020" name="Phytopathology">
        <title>Genome sequence of the chestnut blight fungus Cryphonectria parasitica EP155: A fundamental resource for an archetypical invasive plant pathogen.</title>
        <authorList>
            <person name="Crouch J.A."/>
            <person name="Dawe A."/>
            <person name="Aerts A."/>
            <person name="Barry K."/>
            <person name="Churchill A.C.L."/>
            <person name="Grimwood J."/>
            <person name="Hillman B."/>
            <person name="Milgroom M.G."/>
            <person name="Pangilinan J."/>
            <person name="Smith M."/>
            <person name="Salamov A."/>
            <person name="Schmutz J."/>
            <person name="Yadav J."/>
            <person name="Grigoriev I.V."/>
            <person name="Nuss D."/>
        </authorList>
    </citation>
    <scope>NUCLEOTIDE SEQUENCE</scope>
    <source>
        <strain evidence="2">EP155</strain>
    </source>
</reference>
<name>A0A9P5CT99_CRYP1</name>
<protein>
    <submittedName>
        <fullName evidence="2">Uncharacterized protein</fullName>
    </submittedName>
</protein>
<feature type="compositionally biased region" description="Basic and acidic residues" evidence="1">
    <location>
        <begin position="31"/>
        <end position="41"/>
    </location>
</feature>
<evidence type="ECO:0000313" key="2">
    <source>
        <dbReference type="EMBL" id="KAF3768935.1"/>
    </source>
</evidence>